<gene>
    <name evidence="7" type="ORF">V1286_001330</name>
</gene>
<dbReference type="Gene3D" id="1.10.10.10">
    <property type="entry name" value="Winged helix-like DNA-binding domain superfamily/Winged helix DNA-binding domain"/>
    <property type="match status" value="1"/>
</dbReference>
<dbReference type="PANTHER" id="PTHR30419">
    <property type="entry name" value="HTH-TYPE TRANSCRIPTIONAL REGULATOR YBHD"/>
    <property type="match status" value="1"/>
</dbReference>
<sequence>MTRIDLSLRQLEAFTSIVANGGFRAAADMLHVSQPALSRTIQLAEATLGTSLFDRGNQGVELTPAGKQLLPIAQRILREFDVSRGELAEFLAGRSGRITLAVLPSLGITIIPEIISSFLSDFPAVRFSLEDYIAGALEEAVMEGKADLGISVRPAAGSPLNFEPLLADDFAFVCAHGDRMGEKEELPWSVFVERPFVATSPNSSIRTITDAVFARSELAVEPLYECNLSIAAALVQAGLGVSAFPRLAIGLIGQGGLVARKLIDPVISRQLGIITRPNSSLSSAATNLRLRLIEKCWQQSAE</sequence>
<evidence type="ECO:0000256" key="2">
    <source>
        <dbReference type="ARBA" id="ARBA00009437"/>
    </source>
</evidence>
<dbReference type="Gene3D" id="3.40.190.10">
    <property type="entry name" value="Periplasmic binding protein-like II"/>
    <property type="match status" value="2"/>
</dbReference>
<dbReference type="InterPro" id="IPR005119">
    <property type="entry name" value="LysR_subst-bd"/>
</dbReference>
<dbReference type="RefSeq" id="WP_334478364.1">
    <property type="nucleotide sequence ID" value="NZ_JAZHRV010000001.1"/>
</dbReference>
<keyword evidence="3" id="KW-0805">Transcription regulation</keyword>
<protein>
    <submittedName>
        <fullName evidence="7">LysR family carnitine catabolism transcriptional activator</fullName>
    </submittedName>
</protein>
<dbReference type="InterPro" id="IPR036390">
    <property type="entry name" value="WH_DNA-bd_sf"/>
</dbReference>
<evidence type="ECO:0000256" key="5">
    <source>
        <dbReference type="ARBA" id="ARBA00023163"/>
    </source>
</evidence>
<organism evidence="7 8">
    <name type="scientific">Bradyrhizobium algeriense</name>
    <dbReference type="NCBI Taxonomy" id="634784"/>
    <lineage>
        <taxon>Bacteria</taxon>
        <taxon>Pseudomonadati</taxon>
        <taxon>Pseudomonadota</taxon>
        <taxon>Alphaproteobacteria</taxon>
        <taxon>Hyphomicrobiales</taxon>
        <taxon>Nitrobacteraceae</taxon>
        <taxon>Bradyrhizobium</taxon>
    </lineage>
</organism>
<comment type="function">
    <text evidence="1">NodD regulates the expression of the nodABCFE genes which encode other nodulation proteins. NodD is also a negative regulator of its own expression. Binds flavonoids as inducers.</text>
</comment>
<evidence type="ECO:0000313" key="8">
    <source>
        <dbReference type="Proteomes" id="UP001364224"/>
    </source>
</evidence>
<dbReference type="PRINTS" id="PR00039">
    <property type="entry name" value="HTHLYSR"/>
</dbReference>
<reference evidence="7 8" key="1">
    <citation type="submission" date="2024-02" db="EMBL/GenBank/DDBJ databases">
        <title>Adaptive strategies in a cosmopolitan and abundant soil bacterium.</title>
        <authorList>
            <person name="Carini P."/>
        </authorList>
    </citation>
    <scope>NUCLEOTIDE SEQUENCE [LARGE SCALE GENOMIC DNA]</scope>
    <source>
        <strain evidence="7 8">AZCC 1608</strain>
    </source>
</reference>
<accession>A0ABU8B5J0</accession>
<comment type="similarity">
    <text evidence="2">Belongs to the LysR transcriptional regulatory family.</text>
</comment>
<dbReference type="PROSITE" id="PS50931">
    <property type="entry name" value="HTH_LYSR"/>
    <property type="match status" value="1"/>
</dbReference>
<dbReference type="InterPro" id="IPR050950">
    <property type="entry name" value="HTH-type_LysR_regulators"/>
</dbReference>
<keyword evidence="4" id="KW-0238">DNA-binding</keyword>
<dbReference type="Pfam" id="PF00126">
    <property type="entry name" value="HTH_1"/>
    <property type="match status" value="1"/>
</dbReference>
<evidence type="ECO:0000313" key="7">
    <source>
        <dbReference type="EMBL" id="MEH2553801.1"/>
    </source>
</evidence>
<evidence type="ECO:0000259" key="6">
    <source>
        <dbReference type="PROSITE" id="PS50931"/>
    </source>
</evidence>
<proteinExistence type="inferred from homology"/>
<keyword evidence="8" id="KW-1185">Reference proteome</keyword>
<feature type="domain" description="HTH lysR-type" evidence="6">
    <location>
        <begin position="6"/>
        <end position="63"/>
    </location>
</feature>
<dbReference type="PANTHER" id="PTHR30419:SF8">
    <property type="entry name" value="NITROGEN ASSIMILATION TRANSCRIPTIONAL ACTIVATOR-RELATED"/>
    <property type="match status" value="1"/>
</dbReference>
<name>A0ABU8B5J0_9BRAD</name>
<evidence type="ECO:0000256" key="4">
    <source>
        <dbReference type="ARBA" id="ARBA00023125"/>
    </source>
</evidence>
<dbReference type="EMBL" id="JAZHRV010000001">
    <property type="protein sequence ID" value="MEH2553801.1"/>
    <property type="molecule type" value="Genomic_DNA"/>
</dbReference>
<dbReference type="SUPFAM" id="SSF53850">
    <property type="entry name" value="Periplasmic binding protein-like II"/>
    <property type="match status" value="1"/>
</dbReference>
<dbReference type="SUPFAM" id="SSF46785">
    <property type="entry name" value="Winged helix' DNA-binding domain"/>
    <property type="match status" value="1"/>
</dbReference>
<dbReference type="InterPro" id="IPR036388">
    <property type="entry name" value="WH-like_DNA-bd_sf"/>
</dbReference>
<dbReference type="InterPro" id="IPR000847">
    <property type="entry name" value="LysR_HTH_N"/>
</dbReference>
<dbReference type="Pfam" id="PF03466">
    <property type="entry name" value="LysR_substrate"/>
    <property type="match status" value="1"/>
</dbReference>
<comment type="caution">
    <text evidence="7">The sequence shown here is derived from an EMBL/GenBank/DDBJ whole genome shotgun (WGS) entry which is preliminary data.</text>
</comment>
<dbReference type="CDD" id="cd08440">
    <property type="entry name" value="PBP2_LTTR_like_4"/>
    <property type="match status" value="1"/>
</dbReference>
<keyword evidence="5" id="KW-0804">Transcription</keyword>
<evidence type="ECO:0000256" key="3">
    <source>
        <dbReference type="ARBA" id="ARBA00023015"/>
    </source>
</evidence>
<evidence type="ECO:0000256" key="1">
    <source>
        <dbReference type="ARBA" id="ARBA00003502"/>
    </source>
</evidence>
<dbReference type="Proteomes" id="UP001364224">
    <property type="component" value="Unassembled WGS sequence"/>
</dbReference>